<dbReference type="InterPro" id="IPR001661">
    <property type="entry name" value="Glyco_hydro_37"/>
</dbReference>
<dbReference type="Pfam" id="PF01204">
    <property type="entry name" value="Trehalase"/>
    <property type="match status" value="1"/>
</dbReference>
<dbReference type="InterPro" id="IPR008928">
    <property type="entry name" value="6-hairpin_glycosidase_sf"/>
</dbReference>
<dbReference type="HOGENOM" id="CLU_006451_4_0_1"/>
<dbReference type="PANTHER" id="PTHR23403:SF1">
    <property type="entry name" value="TREHALASE"/>
    <property type="match status" value="1"/>
</dbReference>
<evidence type="ECO:0000256" key="1">
    <source>
        <dbReference type="ARBA" id="ARBA00005615"/>
    </source>
</evidence>
<dbReference type="KEGG" id="ela:UCREL1_7151"/>
<dbReference type="eggNOG" id="KOG0602">
    <property type="taxonomic scope" value="Eukaryota"/>
</dbReference>
<feature type="chain" id="PRO_5004085349" description="Trehalase" evidence="6">
    <location>
        <begin position="26"/>
        <end position="712"/>
    </location>
</feature>
<dbReference type="Gene3D" id="1.50.10.10">
    <property type="match status" value="1"/>
</dbReference>
<dbReference type="GO" id="GO:0004555">
    <property type="term" value="F:alpha,alpha-trehalase activity"/>
    <property type="evidence" value="ECO:0007669"/>
    <property type="project" value="UniProtKB-EC"/>
</dbReference>
<comment type="catalytic activity">
    <reaction evidence="4">
        <text>alpha,alpha-trehalose + H2O = alpha-D-glucose + beta-D-glucose</text>
        <dbReference type="Rhea" id="RHEA:32675"/>
        <dbReference type="ChEBI" id="CHEBI:15377"/>
        <dbReference type="ChEBI" id="CHEBI:15903"/>
        <dbReference type="ChEBI" id="CHEBI:16551"/>
        <dbReference type="ChEBI" id="CHEBI:17925"/>
        <dbReference type="EC" id="3.2.1.28"/>
    </reaction>
</comment>
<dbReference type="InterPro" id="IPR012341">
    <property type="entry name" value="6hp_glycosidase-like_sf"/>
</dbReference>
<evidence type="ECO:0000313" key="7">
    <source>
        <dbReference type="EMBL" id="EMR65861.1"/>
    </source>
</evidence>
<accession>M7T7R4</accession>
<evidence type="ECO:0000256" key="5">
    <source>
        <dbReference type="SAM" id="MobiDB-lite"/>
    </source>
</evidence>
<keyword evidence="3 4" id="KW-0326">Glycosidase</keyword>
<gene>
    <name evidence="7" type="ORF">UCREL1_7151</name>
</gene>
<dbReference type="OrthoDB" id="3542292at2759"/>
<protein>
    <recommendedName>
        <fullName evidence="4">Trehalase</fullName>
        <ecNumber evidence="4">3.2.1.28</ecNumber>
    </recommendedName>
    <alternativeName>
        <fullName evidence="4">Alpha-trehalose glucohydrolase</fullName>
    </alternativeName>
</protein>
<dbReference type="PRINTS" id="PR00744">
    <property type="entry name" value="GLHYDRLASE37"/>
</dbReference>
<feature type="signal peptide" evidence="6">
    <location>
        <begin position="1"/>
        <end position="25"/>
    </location>
</feature>
<dbReference type="InterPro" id="IPR018232">
    <property type="entry name" value="Glyco_hydro_37_CS"/>
</dbReference>
<dbReference type="OMA" id="RYWDASD"/>
<dbReference type="AlphaFoldDB" id="M7T7R4"/>
<evidence type="ECO:0000256" key="2">
    <source>
        <dbReference type="ARBA" id="ARBA00022801"/>
    </source>
</evidence>
<keyword evidence="2 4" id="KW-0378">Hydrolase</keyword>
<dbReference type="Proteomes" id="UP000012174">
    <property type="component" value="Unassembled WGS sequence"/>
</dbReference>
<feature type="compositionally biased region" description="Acidic residues" evidence="5">
    <location>
        <begin position="659"/>
        <end position="669"/>
    </location>
</feature>
<dbReference type="STRING" id="1287681.M7T7R4"/>
<dbReference type="SUPFAM" id="SSF48208">
    <property type="entry name" value="Six-hairpin glycosidases"/>
    <property type="match status" value="1"/>
</dbReference>
<dbReference type="EC" id="3.2.1.28" evidence="4"/>
<comment type="similarity">
    <text evidence="1 4">Belongs to the glycosyl hydrolase 37 family.</text>
</comment>
<dbReference type="EMBL" id="KB706771">
    <property type="protein sequence ID" value="EMR65861.1"/>
    <property type="molecule type" value="Genomic_DNA"/>
</dbReference>
<evidence type="ECO:0000256" key="3">
    <source>
        <dbReference type="ARBA" id="ARBA00023295"/>
    </source>
</evidence>
<keyword evidence="6" id="KW-0732">Signal</keyword>
<dbReference type="GO" id="GO:0005993">
    <property type="term" value="P:trehalose catabolic process"/>
    <property type="evidence" value="ECO:0007669"/>
    <property type="project" value="TreeGrafter"/>
</dbReference>
<dbReference type="PROSITE" id="PS00928">
    <property type="entry name" value="TREHALASE_2"/>
    <property type="match status" value="1"/>
</dbReference>
<organism evidence="7 8">
    <name type="scientific">Eutypa lata (strain UCR-EL1)</name>
    <name type="common">Grapevine dieback disease fungus</name>
    <name type="synonym">Eutypa armeniacae</name>
    <dbReference type="NCBI Taxonomy" id="1287681"/>
    <lineage>
        <taxon>Eukaryota</taxon>
        <taxon>Fungi</taxon>
        <taxon>Dikarya</taxon>
        <taxon>Ascomycota</taxon>
        <taxon>Pezizomycotina</taxon>
        <taxon>Sordariomycetes</taxon>
        <taxon>Xylariomycetidae</taxon>
        <taxon>Xylariales</taxon>
        <taxon>Diatrypaceae</taxon>
        <taxon>Eutypa</taxon>
    </lineage>
</organism>
<proteinExistence type="inferred from homology"/>
<sequence>MKGSRSIATGAVAALVAGSATLVHGLYENGSTITPCDSPLYCRGDVLKQIELAQPFSDSKTFVDLPTKKPLDEVLAAFEALRKPLSNNTELHEFLATYFGEAGSELEAVPPEDLETDAAFLDAIDDGVVREFTQQVIDIWPDLTRRYVGAGECDGCVDSFIPVKRPFVVAGGRFREPYYWDSFWILEGLLRSGGSFTEISKNIIENFLDFVEEYGFIPNGARIYYLNRSQPPLLTQMVKIYVDYTNDTSILERAVPLLIKEHDFWVQNRTVEITANGTTYSLAHYSVLNTEPRPESYREDYITANNHSYYATSGIIYPEVSALDDTEKAALYANLASGAESGWDYSSRWLATPRDAADDVYFPLRSLNTANTIGVDVNSILYANEVALAGYLNASGDAEGAAEFAGRAANRSAAMYALMWSDEHAAYFDYNLTSSARNLWVPAASDPDDVDAATVTEGAPEGGGYQLAFHAAQFYPFWLGAAPAHLKANPLAVSRAYSRVAALLDARPGAVAATNYRTAQQWDRPNVWPPLVYAITKGLLNTPATFGEDDPAWRDTQDMALRLAQRYLDSAFCTWRATGGATSELERLDLDDESVDADADAEGIMFEKYSDEAVNVAGGGGEYEVVEGFGWTNGVLIWAVDTFRNQLVRPECGFATTGGEEENGNEEDESRGVVKTGKRSTMTMRGPRAVEISVADARWVKKFGRRAARDAK</sequence>
<feature type="region of interest" description="Disordered" evidence="5">
    <location>
        <begin position="655"/>
        <end position="686"/>
    </location>
</feature>
<reference evidence="8" key="1">
    <citation type="journal article" date="2013" name="Genome Announc.">
        <title>Draft genome sequence of the grapevine dieback fungus Eutypa lata UCR-EL1.</title>
        <authorList>
            <person name="Blanco-Ulate B."/>
            <person name="Rolshausen P.E."/>
            <person name="Cantu D."/>
        </authorList>
    </citation>
    <scope>NUCLEOTIDE SEQUENCE [LARGE SCALE GENOMIC DNA]</scope>
    <source>
        <strain evidence="8">UCR-EL1</strain>
    </source>
</reference>
<evidence type="ECO:0000256" key="4">
    <source>
        <dbReference type="RuleBase" id="RU361180"/>
    </source>
</evidence>
<name>M7T7R4_EUTLA</name>
<dbReference type="PANTHER" id="PTHR23403">
    <property type="entry name" value="TREHALASE"/>
    <property type="match status" value="1"/>
</dbReference>
<keyword evidence="8" id="KW-1185">Reference proteome</keyword>
<evidence type="ECO:0000256" key="6">
    <source>
        <dbReference type="SAM" id="SignalP"/>
    </source>
</evidence>
<evidence type="ECO:0000313" key="8">
    <source>
        <dbReference type="Proteomes" id="UP000012174"/>
    </source>
</evidence>